<reference evidence="10 11" key="1">
    <citation type="journal article" date="2015" name="Genome Biol.">
        <title>Comparative genomics of Steinernema reveals deeply conserved gene regulatory networks.</title>
        <authorList>
            <person name="Dillman A.R."/>
            <person name="Macchietto M."/>
            <person name="Porter C.F."/>
            <person name="Rogers A."/>
            <person name="Williams B."/>
            <person name="Antoshechkin I."/>
            <person name="Lee M.M."/>
            <person name="Goodwin Z."/>
            <person name="Lu X."/>
            <person name="Lewis E.E."/>
            <person name="Goodrich-Blair H."/>
            <person name="Stock S.P."/>
            <person name="Adams B.J."/>
            <person name="Sternberg P.W."/>
            <person name="Mortazavi A."/>
        </authorList>
    </citation>
    <scope>NUCLEOTIDE SEQUENCE [LARGE SCALE GENOMIC DNA]</scope>
    <source>
        <strain evidence="10 11">ALL</strain>
    </source>
</reference>
<dbReference type="GO" id="GO:0006357">
    <property type="term" value="P:regulation of transcription by RNA polymerase II"/>
    <property type="evidence" value="ECO:0007669"/>
    <property type="project" value="TreeGrafter"/>
</dbReference>
<dbReference type="Gene3D" id="3.30.50.10">
    <property type="entry name" value="Erythroid Transcription Factor GATA-1, subunit A"/>
    <property type="match status" value="1"/>
</dbReference>
<dbReference type="SMART" id="SM00399">
    <property type="entry name" value="ZnF_C4"/>
    <property type="match status" value="1"/>
</dbReference>
<dbReference type="Pfam" id="PF00105">
    <property type="entry name" value="zf-C4"/>
    <property type="match status" value="1"/>
</dbReference>
<evidence type="ECO:0000256" key="6">
    <source>
        <dbReference type="ARBA" id="ARBA00023163"/>
    </source>
</evidence>
<name>A0A4U5MMU4_STECR</name>
<dbReference type="AlphaFoldDB" id="A0A4U5MMU4"/>
<organism evidence="10 11">
    <name type="scientific">Steinernema carpocapsae</name>
    <name type="common">Entomopathogenic nematode</name>
    <dbReference type="NCBI Taxonomy" id="34508"/>
    <lineage>
        <taxon>Eukaryota</taxon>
        <taxon>Metazoa</taxon>
        <taxon>Ecdysozoa</taxon>
        <taxon>Nematoda</taxon>
        <taxon>Chromadorea</taxon>
        <taxon>Rhabditida</taxon>
        <taxon>Tylenchina</taxon>
        <taxon>Panagrolaimomorpha</taxon>
        <taxon>Strongyloidoidea</taxon>
        <taxon>Steinernematidae</taxon>
        <taxon>Steinernema</taxon>
    </lineage>
</organism>
<keyword evidence="6" id="KW-0804">Transcription</keyword>
<evidence type="ECO:0000313" key="10">
    <source>
        <dbReference type="EMBL" id="TKR70846.1"/>
    </source>
</evidence>
<dbReference type="GO" id="GO:0003700">
    <property type="term" value="F:DNA-binding transcription factor activity"/>
    <property type="evidence" value="ECO:0007669"/>
    <property type="project" value="InterPro"/>
</dbReference>
<dbReference type="PANTHER" id="PTHR46011">
    <property type="entry name" value="NUCLEAR HORMONE RECEPTOR FAMILY MEMBER NHR-86-RELATED"/>
    <property type="match status" value="1"/>
</dbReference>
<protein>
    <recommendedName>
        <fullName evidence="9">Nuclear receptor domain-containing protein</fullName>
    </recommendedName>
</protein>
<keyword evidence="11" id="KW-1185">Reference proteome</keyword>
<proteinExistence type="predicted"/>
<dbReference type="InterPro" id="IPR013088">
    <property type="entry name" value="Znf_NHR/GATA"/>
</dbReference>
<evidence type="ECO:0000256" key="1">
    <source>
        <dbReference type="ARBA" id="ARBA00022723"/>
    </source>
</evidence>
<dbReference type="PANTHER" id="PTHR46011:SF20">
    <property type="entry name" value="NUCLEAR HORMONE RECEPTOR FAMILY MEMBER ODR-7"/>
    <property type="match status" value="1"/>
</dbReference>
<dbReference type="GO" id="GO:0005634">
    <property type="term" value="C:nucleus"/>
    <property type="evidence" value="ECO:0007669"/>
    <property type="project" value="TreeGrafter"/>
</dbReference>
<dbReference type="EMBL" id="AZBU02000007">
    <property type="protein sequence ID" value="TKR70846.1"/>
    <property type="molecule type" value="Genomic_DNA"/>
</dbReference>
<dbReference type="GO" id="GO:0043565">
    <property type="term" value="F:sequence-specific DNA binding"/>
    <property type="evidence" value="ECO:0007669"/>
    <property type="project" value="InterPro"/>
</dbReference>
<keyword evidence="1" id="KW-0479">Metal-binding</keyword>
<feature type="domain" description="Nuclear receptor" evidence="9">
    <location>
        <begin position="1"/>
        <end position="77"/>
    </location>
</feature>
<keyword evidence="8" id="KW-0539">Nucleus</keyword>
<dbReference type="GO" id="GO:0008270">
    <property type="term" value="F:zinc ion binding"/>
    <property type="evidence" value="ECO:0007669"/>
    <property type="project" value="UniProtKB-KW"/>
</dbReference>
<evidence type="ECO:0000256" key="4">
    <source>
        <dbReference type="ARBA" id="ARBA00023015"/>
    </source>
</evidence>
<dbReference type="Proteomes" id="UP000298663">
    <property type="component" value="Unassembled WGS sequence"/>
</dbReference>
<evidence type="ECO:0000256" key="8">
    <source>
        <dbReference type="ARBA" id="ARBA00023242"/>
    </source>
</evidence>
<evidence type="ECO:0000313" key="11">
    <source>
        <dbReference type="Proteomes" id="UP000298663"/>
    </source>
</evidence>
<evidence type="ECO:0000256" key="7">
    <source>
        <dbReference type="ARBA" id="ARBA00023170"/>
    </source>
</evidence>
<evidence type="ECO:0000256" key="3">
    <source>
        <dbReference type="ARBA" id="ARBA00022833"/>
    </source>
</evidence>
<keyword evidence="5" id="KW-0238">DNA-binding</keyword>
<comment type="caution">
    <text evidence="10">The sequence shown here is derived from an EMBL/GenBank/DDBJ whole genome shotgun (WGS) entry which is preliminary data.</text>
</comment>
<keyword evidence="3" id="KW-0862">Zinc</keyword>
<dbReference type="InterPro" id="IPR001628">
    <property type="entry name" value="Znf_hrmn_rcpt"/>
</dbReference>
<dbReference type="SUPFAM" id="SSF57716">
    <property type="entry name" value="Glucocorticoid receptor-like (DNA-binding domain)"/>
    <property type="match status" value="1"/>
</dbReference>
<dbReference type="PROSITE" id="PS51030">
    <property type="entry name" value="NUCLEAR_REC_DBD_2"/>
    <property type="match status" value="1"/>
</dbReference>
<accession>A0A4U5MMU4</accession>
<dbReference type="OrthoDB" id="9996608at2759"/>
<gene>
    <name evidence="10" type="ORF">L596_022818</name>
</gene>
<sequence>MNFCQICFRETKISFVYGGFSCRNCSEFFRRSVRKNLSWPCKQIPAICRVEFFRGCCKQCRLDRCYQNGLQAKYIRERRSNNSEQSEDLLELILVLPKVNRQATTGFPFVDAMTQAVRTAFQYRKNVEINTDCHEGEPVFQGFSYRTIRVRAFEQLQIFRCLIDKIPIIGDLDKETKNLIFLNSMVLYLAFIHNYNNSRQWCQLPDRSYLYPNVYMNRDHTKLIDLLRFDPGSSLPTSDHFYSEIAQNLLNVIYFNLQHIYPVLKNELTDDEDIAVFLIFLIIHTNKKTENPHFAHAISQLKLIWKEMDQFYQSRNKDPALWGNLFLLLSNLETVSSMSSIVHKSMHLITGKSVFYSIEKSGDVNRINIMILCKSDS</sequence>
<keyword evidence="4" id="KW-0805">Transcription regulation</keyword>
<evidence type="ECO:0000259" key="9">
    <source>
        <dbReference type="PROSITE" id="PS51030"/>
    </source>
</evidence>
<evidence type="ECO:0000256" key="2">
    <source>
        <dbReference type="ARBA" id="ARBA00022771"/>
    </source>
</evidence>
<keyword evidence="2" id="KW-0863">Zinc-finger</keyword>
<reference evidence="10 11" key="2">
    <citation type="journal article" date="2019" name="G3 (Bethesda)">
        <title>Hybrid Assembly of the Genome of the Entomopathogenic Nematode Steinernema carpocapsae Identifies the X-Chromosome.</title>
        <authorList>
            <person name="Serra L."/>
            <person name="Macchietto M."/>
            <person name="Macias-Munoz A."/>
            <person name="McGill C.J."/>
            <person name="Rodriguez I.M."/>
            <person name="Rodriguez B."/>
            <person name="Murad R."/>
            <person name="Mortazavi A."/>
        </authorList>
    </citation>
    <scope>NUCLEOTIDE SEQUENCE [LARGE SCALE GENOMIC DNA]</scope>
    <source>
        <strain evidence="10 11">ALL</strain>
    </source>
</reference>
<evidence type="ECO:0000256" key="5">
    <source>
        <dbReference type="ARBA" id="ARBA00023125"/>
    </source>
</evidence>
<keyword evidence="7" id="KW-0675">Receptor</keyword>